<dbReference type="PANTHER" id="PTHR44366:SF1">
    <property type="entry name" value="UDP-N-ACETYLGLUCOSAMINE--PEPTIDE N-ACETYLGLUCOSAMINYLTRANSFERASE 110 KDA SUBUNIT"/>
    <property type="match status" value="1"/>
</dbReference>
<dbReference type="Pfam" id="PF14559">
    <property type="entry name" value="TPR_19"/>
    <property type="match status" value="1"/>
</dbReference>
<accession>A0ABT6X5Q3</accession>
<dbReference type="InterPro" id="IPR011990">
    <property type="entry name" value="TPR-like_helical_dom_sf"/>
</dbReference>
<name>A0ABT6X5Q3_9BURK</name>
<dbReference type="PANTHER" id="PTHR44366">
    <property type="entry name" value="UDP-N-ACETYLGLUCOSAMINE--PEPTIDE N-ACETYLGLUCOSAMINYLTRANSFERASE 110 KDA SUBUNIT"/>
    <property type="match status" value="1"/>
</dbReference>
<keyword evidence="1" id="KW-0732">Signal</keyword>
<dbReference type="RefSeq" id="WP_283223806.1">
    <property type="nucleotide sequence ID" value="NZ_JASGBH010000003.1"/>
</dbReference>
<reference evidence="2" key="1">
    <citation type="submission" date="2023-05" db="EMBL/GenBank/DDBJ databases">
        <title>Limnohabitans sp. strain HM2-2 Genome sequencing and assembly.</title>
        <authorList>
            <person name="Jung Y."/>
        </authorList>
    </citation>
    <scope>NUCLEOTIDE SEQUENCE</scope>
    <source>
        <strain evidence="2">HM2-2</strain>
    </source>
</reference>
<evidence type="ECO:0000313" key="3">
    <source>
        <dbReference type="Proteomes" id="UP001431902"/>
    </source>
</evidence>
<organism evidence="2 3">
    <name type="scientific">Limnohabitans lacus</name>
    <dbReference type="NCBI Taxonomy" id="3045173"/>
    <lineage>
        <taxon>Bacteria</taxon>
        <taxon>Pseudomonadati</taxon>
        <taxon>Pseudomonadota</taxon>
        <taxon>Betaproteobacteria</taxon>
        <taxon>Burkholderiales</taxon>
        <taxon>Comamonadaceae</taxon>
        <taxon>Limnohabitans</taxon>
    </lineage>
</organism>
<proteinExistence type="predicted"/>
<dbReference type="Proteomes" id="UP001431902">
    <property type="component" value="Unassembled WGS sequence"/>
</dbReference>
<dbReference type="EMBL" id="JASGBH010000003">
    <property type="protein sequence ID" value="MDI9233413.1"/>
    <property type="molecule type" value="Genomic_DNA"/>
</dbReference>
<gene>
    <name evidence="2" type="ORF">QLQ16_06125</name>
</gene>
<sequence>MRPLISLALSCALMAFSAGAWADLYSEVNRLIQTGQWDKAQKQAEARLKTAPTDPQMRLLLSRIQDAQGQTQAAMETLQGLTQSFPELPEPHNNLAVLLSRENRHAEALASLQAAVQARPDYAMALENMGDVYAALASQAYGKALQITPNMRHIQNKRAGIDQMLKSAP</sequence>
<feature type="chain" id="PRO_5046665368" evidence="1">
    <location>
        <begin position="23"/>
        <end position="169"/>
    </location>
</feature>
<feature type="signal peptide" evidence="1">
    <location>
        <begin position="1"/>
        <end position="22"/>
    </location>
</feature>
<protein>
    <submittedName>
        <fullName evidence="2">Tetratricopeptide repeat protein</fullName>
    </submittedName>
</protein>
<dbReference type="Pfam" id="PF13432">
    <property type="entry name" value="TPR_16"/>
    <property type="match status" value="1"/>
</dbReference>
<keyword evidence="3" id="KW-1185">Reference proteome</keyword>
<dbReference type="InterPro" id="IPR037919">
    <property type="entry name" value="OGT"/>
</dbReference>
<dbReference type="SUPFAM" id="SSF48452">
    <property type="entry name" value="TPR-like"/>
    <property type="match status" value="1"/>
</dbReference>
<comment type="caution">
    <text evidence="2">The sequence shown here is derived from an EMBL/GenBank/DDBJ whole genome shotgun (WGS) entry which is preliminary data.</text>
</comment>
<evidence type="ECO:0000256" key="1">
    <source>
        <dbReference type="SAM" id="SignalP"/>
    </source>
</evidence>
<evidence type="ECO:0000313" key="2">
    <source>
        <dbReference type="EMBL" id="MDI9233413.1"/>
    </source>
</evidence>
<dbReference type="Gene3D" id="1.25.40.10">
    <property type="entry name" value="Tetratricopeptide repeat domain"/>
    <property type="match status" value="1"/>
</dbReference>